<dbReference type="PANTHER" id="PTHR47755:SF1">
    <property type="entry name" value="CELL DIVISION PROTEIN FTSX"/>
    <property type="match status" value="1"/>
</dbReference>
<feature type="transmembrane region" description="Helical" evidence="1">
    <location>
        <begin position="278"/>
        <end position="299"/>
    </location>
</feature>
<keyword evidence="2" id="KW-0131">Cell cycle</keyword>
<keyword evidence="1" id="KW-0812">Transmembrane</keyword>
<dbReference type="RefSeq" id="WP_090476784.1">
    <property type="nucleotide sequence ID" value="NZ_FOWZ01000001.1"/>
</dbReference>
<accession>A0A1I5KMM9</accession>
<keyword evidence="1" id="KW-0472">Membrane</keyword>
<feature type="transmembrane region" description="Helical" evidence="1">
    <location>
        <begin position="237"/>
        <end position="258"/>
    </location>
</feature>
<sequence>MTGKPPTLGRAVDRGLAPFRGRRAASLLPRTRLGGPVPWVIAIMVALCVLAAGGALALSNLAASARGDLAGSATVQIIEADNDLRAEQARRIAGLLREDPAVTGLRMVPESEVAALLEPWLGSGEAVDAVPLPALIDLELAAEVDEDALAELETRIAAYAPSARIDSQETWLAPVLDALRTLQFMALSLIGLLAFAGVAAVWLAARNALGGNRDTIEIVHLLGGSDAQIASVFQRSILLDAIAGGLLGLVLGAGAIALLANRFAALDSGMVAAGSLSAIDWVILAMVPLFAVVIAVYTARMTVLASLRKML</sequence>
<dbReference type="AlphaFoldDB" id="A0A1I5KMM9"/>
<keyword evidence="2" id="KW-0132">Cell division</keyword>
<keyword evidence="1" id="KW-1133">Transmembrane helix</keyword>
<evidence type="ECO:0000313" key="2">
    <source>
        <dbReference type="EMBL" id="SFO86202.1"/>
    </source>
</evidence>
<evidence type="ECO:0000256" key="1">
    <source>
        <dbReference type="SAM" id="Phobius"/>
    </source>
</evidence>
<dbReference type="PANTHER" id="PTHR47755">
    <property type="entry name" value="CELL DIVISION PROTEIN FTSX"/>
    <property type="match status" value="1"/>
</dbReference>
<name>A0A1I5KMM9_9SPHN</name>
<dbReference type="EMBL" id="FOWZ01000001">
    <property type="protein sequence ID" value="SFO86202.1"/>
    <property type="molecule type" value="Genomic_DNA"/>
</dbReference>
<feature type="transmembrane region" description="Helical" evidence="1">
    <location>
        <begin position="184"/>
        <end position="205"/>
    </location>
</feature>
<keyword evidence="3" id="KW-1185">Reference proteome</keyword>
<evidence type="ECO:0000313" key="3">
    <source>
        <dbReference type="Proteomes" id="UP000199331"/>
    </source>
</evidence>
<dbReference type="GO" id="GO:0016020">
    <property type="term" value="C:membrane"/>
    <property type="evidence" value="ECO:0007669"/>
    <property type="project" value="InterPro"/>
</dbReference>
<protein>
    <submittedName>
        <fullName evidence="2">Cell division transport system permease protein</fullName>
    </submittedName>
</protein>
<proteinExistence type="predicted"/>
<dbReference type="STRING" id="604088.SAMN04488060_0373"/>
<dbReference type="GO" id="GO:0032153">
    <property type="term" value="C:cell division site"/>
    <property type="evidence" value="ECO:0007669"/>
    <property type="project" value="TreeGrafter"/>
</dbReference>
<dbReference type="OrthoDB" id="8478373at2"/>
<organism evidence="2 3">
    <name type="scientific">Qipengyuania nanhaisediminis</name>
    <dbReference type="NCBI Taxonomy" id="604088"/>
    <lineage>
        <taxon>Bacteria</taxon>
        <taxon>Pseudomonadati</taxon>
        <taxon>Pseudomonadota</taxon>
        <taxon>Alphaproteobacteria</taxon>
        <taxon>Sphingomonadales</taxon>
        <taxon>Erythrobacteraceae</taxon>
        <taxon>Qipengyuania</taxon>
    </lineage>
</organism>
<reference evidence="3" key="1">
    <citation type="submission" date="2016-10" db="EMBL/GenBank/DDBJ databases">
        <authorList>
            <person name="Varghese N."/>
            <person name="Submissions S."/>
        </authorList>
    </citation>
    <scope>NUCLEOTIDE SEQUENCE [LARGE SCALE GENOMIC DNA]</scope>
    <source>
        <strain evidence="3">CGMCC 1.7715</strain>
    </source>
</reference>
<dbReference type="InterPro" id="IPR004513">
    <property type="entry name" value="FtsX"/>
</dbReference>
<gene>
    <name evidence="2" type="ORF">SAMN04488060_0373</name>
</gene>
<dbReference type="Proteomes" id="UP000199331">
    <property type="component" value="Unassembled WGS sequence"/>
</dbReference>
<feature type="transmembrane region" description="Helical" evidence="1">
    <location>
        <begin position="37"/>
        <end position="58"/>
    </location>
</feature>
<dbReference type="GO" id="GO:0051301">
    <property type="term" value="P:cell division"/>
    <property type="evidence" value="ECO:0007669"/>
    <property type="project" value="UniProtKB-KW"/>
</dbReference>